<dbReference type="Proteomes" id="UP001144204">
    <property type="component" value="Unassembled WGS sequence"/>
</dbReference>
<keyword evidence="4" id="KW-1185">Reference proteome</keyword>
<gene>
    <name evidence="3" type="primary">ppx1</name>
    <name evidence="3" type="ORF">WR164_12170</name>
</gene>
<organism evidence="3 4">
    <name type="scientific">Philodulcilactobacillus myokoensis</name>
    <dbReference type="NCBI Taxonomy" id="2929573"/>
    <lineage>
        <taxon>Bacteria</taxon>
        <taxon>Bacillati</taxon>
        <taxon>Bacillota</taxon>
        <taxon>Bacilli</taxon>
        <taxon>Lactobacillales</taxon>
        <taxon>Lactobacillaceae</taxon>
        <taxon>Philodulcilactobacillus</taxon>
    </lineage>
</organism>
<name>A0A9W6B232_9LACO</name>
<dbReference type="PANTHER" id="PTHR30005:SF0">
    <property type="entry name" value="RETROGRADE REGULATION PROTEIN 2"/>
    <property type="match status" value="1"/>
</dbReference>
<sequence length="308" mass="35715">MRNLVIVDIGSNSVRMAINQINQDGTYREIKHVKSATRLSEGMGHRHLLQMNAINRTMRALKSFQNIYRQYHHLRVIGIATAAVRQAKNRNVFLERVRRKLGISIRVLSGTKEAYYDYLGLVHQIKLSRYIILDIGGASIEMIVVNHHQKKHLISLSMGSVTFSERFHLKDNVTAANLFQAQTFLNNVFNHIHWLRNAYHYQIILLGGTNRSLIRMNLSRTYHSSDYNNLNGYFLFHHRVFNTFNFLLQKNLEQRKQIRMLENARADIIVGGLLPLVTLMDLLDSRKVIFSDSGVREGIINEYVSKNK</sequence>
<comment type="similarity">
    <text evidence="1">Belongs to the GppA/Ppx family.</text>
</comment>
<evidence type="ECO:0000256" key="1">
    <source>
        <dbReference type="ARBA" id="ARBA00007125"/>
    </source>
</evidence>
<dbReference type="InterPro" id="IPR043129">
    <property type="entry name" value="ATPase_NBD"/>
</dbReference>
<feature type="domain" description="Ppx/GppA phosphatase N-terminal" evidence="2">
    <location>
        <begin position="27"/>
        <end position="304"/>
    </location>
</feature>
<dbReference type="Gene3D" id="3.30.420.40">
    <property type="match status" value="1"/>
</dbReference>
<dbReference type="GO" id="GO:0016462">
    <property type="term" value="F:pyrophosphatase activity"/>
    <property type="evidence" value="ECO:0007669"/>
    <property type="project" value="TreeGrafter"/>
</dbReference>
<dbReference type="CDD" id="cd24052">
    <property type="entry name" value="ASKHA_NBD_HpPPX-GppA-like"/>
    <property type="match status" value="1"/>
</dbReference>
<reference evidence="3" key="2">
    <citation type="journal article" date="2023" name="PLoS ONE">
        <title>Philodulcilactobacillus myokoensis gen. nov., sp. nov., a fructophilic, acidophilic, and agar-phobic lactic acid bacterium isolated from fermented vegetable extracts.</title>
        <authorList>
            <person name="Kouya T."/>
            <person name="Ishiyama Y."/>
            <person name="Ohashi S."/>
            <person name="Kumakubo R."/>
            <person name="Yamazaki T."/>
            <person name="Otaki T."/>
        </authorList>
    </citation>
    <scope>NUCLEOTIDE SEQUENCE</scope>
    <source>
        <strain evidence="3">WR16-4</strain>
    </source>
</reference>
<evidence type="ECO:0000313" key="3">
    <source>
        <dbReference type="EMBL" id="GLB47238.1"/>
    </source>
</evidence>
<dbReference type="InterPro" id="IPR050273">
    <property type="entry name" value="GppA/Ppx_hydrolase"/>
</dbReference>
<reference evidence="3" key="1">
    <citation type="submission" date="2022-07" db="EMBL/GenBank/DDBJ databases">
        <authorList>
            <person name="Kouya T."/>
            <person name="Ishiyama Y."/>
        </authorList>
    </citation>
    <scope>NUCLEOTIDE SEQUENCE</scope>
    <source>
        <strain evidence="3">WR16-4</strain>
    </source>
</reference>
<evidence type="ECO:0000313" key="4">
    <source>
        <dbReference type="Proteomes" id="UP001144204"/>
    </source>
</evidence>
<dbReference type="Pfam" id="PF02541">
    <property type="entry name" value="Ppx-GppA"/>
    <property type="match status" value="1"/>
</dbReference>
<proteinExistence type="inferred from homology"/>
<dbReference type="AlphaFoldDB" id="A0A9W6B232"/>
<dbReference type="RefSeq" id="WP_286136697.1">
    <property type="nucleotide sequence ID" value="NZ_BRPL01000002.1"/>
</dbReference>
<dbReference type="PANTHER" id="PTHR30005">
    <property type="entry name" value="EXOPOLYPHOSPHATASE"/>
    <property type="match status" value="1"/>
</dbReference>
<dbReference type="SUPFAM" id="SSF53067">
    <property type="entry name" value="Actin-like ATPase domain"/>
    <property type="match status" value="2"/>
</dbReference>
<evidence type="ECO:0000259" key="2">
    <source>
        <dbReference type="Pfam" id="PF02541"/>
    </source>
</evidence>
<protein>
    <submittedName>
        <fullName evidence="3">Exopolyphosphatase</fullName>
    </submittedName>
</protein>
<dbReference type="EMBL" id="BRPL01000002">
    <property type="protein sequence ID" value="GLB47238.1"/>
    <property type="molecule type" value="Genomic_DNA"/>
</dbReference>
<dbReference type="Gene3D" id="3.30.420.150">
    <property type="entry name" value="Exopolyphosphatase. Domain 2"/>
    <property type="match status" value="1"/>
</dbReference>
<comment type="caution">
    <text evidence="3">The sequence shown here is derived from an EMBL/GenBank/DDBJ whole genome shotgun (WGS) entry which is preliminary data.</text>
</comment>
<dbReference type="InterPro" id="IPR003695">
    <property type="entry name" value="Ppx_GppA_N"/>
</dbReference>
<accession>A0A9W6B232</accession>